<dbReference type="GO" id="GO:0005854">
    <property type="term" value="C:nascent polypeptide-associated complex"/>
    <property type="evidence" value="ECO:0007669"/>
    <property type="project" value="InterPro"/>
</dbReference>
<feature type="compositionally biased region" description="Low complexity" evidence="1">
    <location>
        <begin position="84"/>
        <end position="100"/>
    </location>
</feature>
<evidence type="ECO:0000256" key="1">
    <source>
        <dbReference type="SAM" id="MobiDB-lite"/>
    </source>
</evidence>
<feature type="region of interest" description="Disordered" evidence="1">
    <location>
        <begin position="1533"/>
        <end position="1831"/>
    </location>
</feature>
<dbReference type="PANTHER" id="PTHR21713">
    <property type="entry name" value="NASCENT POLYPEPTIDE ASSOCIATED COMPLEX ALPHA SUBUNIT-RELATED"/>
    <property type="match status" value="1"/>
</dbReference>
<feature type="compositionally biased region" description="Acidic residues" evidence="1">
    <location>
        <begin position="612"/>
        <end position="644"/>
    </location>
</feature>
<accession>A0A9D3TC89</accession>
<feature type="compositionally biased region" description="Low complexity" evidence="1">
    <location>
        <begin position="352"/>
        <end position="366"/>
    </location>
</feature>
<dbReference type="OrthoDB" id="3169036at2759"/>
<feature type="region of interest" description="Disordered" evidence="1">
    <location>
        <begin position="1849"/>
        <end position="1910"/>
    </location>
</feature>
<feature type="region of interest" description="Disordered" evidence="1">
    <location>
        <begin position="1978"/>
        <end position="1999"/>
    </location>
</feature>
<proteinExistence type="predicted"/>
<evidence type="ECO:0000313" key="4">
    <source>
        <dbReference type="Proteomes" id="UP001046870"/>
    </source>
</evidence>
<feature type="compositionally biased region" description="Polar residues" evidence="1">
    <location>
        <begin position="1568"/>
        <end position="1598"/>
    </location>
</feature>
<evidence type="ECO:0000259" key="2">
    <source>
        <dbReference type="PROSITE" id="PS51151"/>
    </source>
</evidence>
<dbReference type="PROSITE" id="PS51151">
    <property type="entry name" value="NAC_AB"/>
    <property type="match status" value="1"/>
</dbReference>
<feature type="compositionally biased region" description="Polar residues" evidence="1">
    <location>
        <begin position="1295"/>
        <end position="1306"/>
    </location>
</feature>
<dbReference type="Gene3D" id="1.10.8.10">
    <property type="entry name" value="DNA helicase RuvA subunit, C-terminal domain"/>
    <property type="match status" value="1"/>
</dbReference>
<feature type="compositionally biased region" description="Polar residues" evidence="1">
    <location>
        <begin position="1802"/>
        <end position="1811"/>
    </location>
</feature>
<dbReference type="InterPro" id="IPR016641">
    <property type="entry name" value="EGD2/NACA0like"/>
</dbReference>
<feature type="compositionally biased region" description="Basic and acidic residues" evidence="1">
    <location>
        <begin position="701"/>
        <end position="710"/>
    </location>
</feature>
<feature type="compositionally biased region" description="Basic and acidic residues" evidence="1">
    <location>
        <begin position="1205"/>
        <end position="1217"/>
    </location>
</feature>
<feature type="compositionally biased region" description="Basic and acidic residues" evidence="1">
    <location>
        <begin position="1237"/>
        <end position="1246"/>
    </location>
</feature>
<dbReference type="Gene3D" id="2.20.70.30">
    <property type="entry name" value="Nascent polypeptide-associated complex domain"/>
    <property type="match status" value="1"/>
</dbReference>
<keyword evidence="4" id="KW-1185">Reference proteome</keyword>
<dbReference type="InterPro" id="IPR041907">
    <property type="entry name" value="NACAD_UBA"/>
</dbReference>
<dbReference type="Pfam" id="PF01849">
    <property type="entry name" value="NAC"/>
    <property type="match status" value="1"/>
</dbReference>
<dbReference type="CDD" id="cd22054">
    <property type="entry name" value="NAC_NACA"/>
    <property type="match status" value="1"/>
</dbReference>
<reference evidence="3" key="1">
    <citation type="submission" date="2021-01" db="EMBL/GenBank/DDBJ databases">
        <authorList>
            <person name="Zahm M."/>
            <person name="Roques C."/>
            <person name="Cabau C."/>
            <person name="Klopp C."/>
            <person name="Donnadieu C."/>
            <person name="Jouanno E."/>
            <person name="Lampietro C."/>
            <person name="Louis A."/>
            <person name="Herpin A."/>
            <person name="Echchiki A."/>
            <person name="Berthelot C."/>
            <person name="Parey E."/>
            <person name="Roest-Crollius H."/>
            <person name="Braasch I."/>
            <person name="Postlethwait J."/>
            <person name="Bobe J."/>
            <person name="Montfort J."/>
            <person name="Bouchez O."/>
            <person name="Begum T."/>
            <person name="Mejri S."/>
            <person name="Adams A."/>
            <person name="Chen W.-J."/>
            <person name="Guiguen Y."/>
        </authorList>
    </citation>
    <scope>NUCLEOTIDE SEQUENCE</scope>
    <source>
        <strain evidence="3">YG-15Mar2019-1</strain>
        <tissue evidence="3">Brain</tissue>
    </source>
</reference>
<feature type="compositionally biased region" description="Acidic residues" evidence="1">
    <location>
        <begin position="1496"/>
        <end position="1506"/>
    </location>
</feature>
<feature type="compositionally biased region" description="Polar residues" evidence="1">
    <location>
        <begin position="1627"/>
        <end position="1652"/>
    </location>
</feature>
<feature type="region of interest" description="Disordered" evidence="1">
    <location>
        <begin position="612"/>
        <end position="855"/>
    </location>
</feature>
<feature type="compositionally biased region" description="Polar residues" evidence="1">
    <location>
        <begin position="918"/>
        <end position="935"/>
    </location>
</feature>
<dbReference type="Pfam" id="PF19026">
    <property type="entry name" value="UBA_HYPK"/>
    <property type="match status" value="1"/>
</dbReference>
<feature type="region of interest" description="Disordered" evidence="1">
    <location>
        <begin position="910"/>
        <end position="935"/>
    </location>
</feature>
<dbReference type="EMBL" id="JAFDVH010000010">
    <property type="protein sequence ID" value="KAG7469997.1"/>
    <property type="molecule type" value="Genomic_DNA"/>
</dbReference>
<feature type="compositionally biased region" description="Polar residues" evidence="1">
    <location>
        <begin position="1550"/>
        <end position="1560"/>
    </location>
</feature>
<name>A0A9D3TC89_MEGAT</name>
<feature type="compositionally biased region" description="Polar residues" evidence="1">
    <location>
        <begin position="659"/>
        <end position="672"/>
    </location>
</feature>
<sequence>MPGEAAHRTVPSPGLAGAGQEDTGIPGPDMTRHTSSSSASTPSDCASTPSPSTPPQLSPECTSPFGPRLAMAKPNTCARPQPEGASSDGGSDGRPGSVGRLTGKFGRASCKRGPVKMERIKVLTGTEVESDYKEPETMDTRVVMGQEALLRNMESQAGPVMGKKTEKEAPGLGDETQIPPTVPPVEGQVGETEKAKLDTGQESVSAIHDECLTPKMELEKDSVQLLTHPVLEPKAMSDDGLTDSCKPLGGEAGEELSQGEVPSLSFSEPSCMVDPQRVGVPSGLDPDLYYTAPSTPIKMAYCSHLKHQWCPGSPSPGPSSPTDESSDLPESEGLCSPPTSPSGSYITAEGGSWTSSYTSSTSPSCSPNLIAEAELQEAPACYVESLSEIGDELGEDRNSTEKDPCLCKADGLGLPESVAFAEGGDVLKRETCRPHWVTEEASPQRSSSGRSTSSQEGGGESEGSLEATEEQETAGLAAYEDPEQDLELDLNACVSEHFATLDAPLSPEEVISPELVASFPFGHRMAAAADTGSLTPATCSSEVSDTDNNSLYGEMASSTLLSREGSQGGDMMIPASMLPFHASLIFQADSMEITLFPTEDETGNDIDAYAAGEEEGDVDEDEDEEEDIEEEEEEEEEEDQEVVEEEGKVLEDPNEEDTSASFLNSLSETSINEGVDESFAFQDDTEESIDSASYNGDEDERLYSTERHAELAQQFPGPDDPVESTPPRGQDSSNSGSESEMEISSESSEANHELNEFPAVGRASSAEAIPPTHPAAQMKKAETSAAETETQEQVALESVERCTEAAVSAAQEPDGASFTQPSEACALQPAIQTRAEDIPVTEDLPQASADSSSELSTCITGEAAATGGEHADVVVELADQKNGNNLEYTDPTLGLDETATNDLNKGVPQLSHPKEDCCSSSNIPVSTSPETTSEVPDNLAVTTADAPTSESTLNLDNLAENQPCADDVNLGPLDASCSAYSMLAISPKKENSETSVSGIEPSSRGWESGVPLSIGECCDYEAENLLLCEMARPLSEGPADAQPNVDSGDGAVTDQEENVFCGDSQEETAEAEGGVPESNLSNWKSIEEISEAGGGEDGSSHFPEDDESNLQDQEDDPLTQHGLSMEPEEVGELNDAESSSSLFESTGPPKCLQFNILSEDENEDSKNRTPVLEQDHANILEESVLNISVVEEIPPCDVADATSEVSHDEGGSEDLDKPQPVLPAALEENSEISGAETQKDSSDKSDSPAFFTEQNPVTVEEDVASKKSVTDKNDNEADDKVKADAALSLLGGSFGTFSPRKNANISKQERPPVDSPPLAQKDSVVTCKTEEAPPENVELTSGKTEADVNTEEQREDEGSLVFDRHIDEPKTIDAFKEQECEESKSDSHISGECKTEEKEPRTPPMQTVTESLTLPEKVHEQEDVITMEEPILPQTEEEEKARDNSTPTLQSEQEISSESDDAAECAVENEPKEPVLLVRSDSPITAHENQSKPDVLDSEGSEEEDASSQSNCNVAAFEKSHIPVAEMPLASVDQQVMATQQQVDMDMSPSVVSEQSGNNENQDKPDVHSSSTSVALEQSGNMQNQDKPVVQILSSSVVHESEQPALPVEEVLDNSVLQRDHPAGSTRDINANHVESSPMSPIEQSGSSTLGDSCQPIEELSIPVQESQSDFIAPEPEPSEPPKSHPHSIPELCSTEISTPLDQPSLSPLLQETVSAPRQPISVPIPETQHQVNRQSPPSPKQHSQDKPRGGPEMEAEDYCTETPRGSSTRPGCAPGHKGGRQRGSSHTESSSSSERELPSSPQAASPTPRTSMCVETHPLERQQEPLTRCPITYSHKGTAEVDLSFKNKVGSCNESDSDGSVPELEEPESPLLRATDTQSQLSHSAPPGDESMNKAKQSRSEKKARKAMSKLGLRQIQGVTRITIRKSKNILFVITRPDVFKSPASDIYIVFGEAKIEDLSQQVHKAAAEKFKVPLEPSPLVPESTPSLSIKEESEEEEEVDEAGLELRDIELVMAQANVSRGKAVRALRHNKNDIVNAIMELTM</sequence>
<feature type="region of interest" description="Disordered" evidence="1">
    <location>
        <begin position="436"/>
        <end position="474"/>
    </location>
</feature>
<feature type="region of interest" description="Disordered" evidence="1">
    <location>
        <begin position="1"/>
        <end position="111"/>
    </location>
</feature>
<dbReference type="FunFam" id="2.20.70.30:FF:000002">
    <property type="entry name" value="Nascent polypeptide-associated complex (NAC), alpha subunit"/>
    <property type="match status" value="1"/>
</dbReference>
<feature type="compositionally biased region" description="Acidic residues" evidence="1">
    <location>
        <begin position="1126"/>
        <end position="1135"/>
    </location>
</feature>
<dbReference type="FunFam" id="1.10.8.10:FF:000006">
    <property type="entry name" value="Putative nascent polypeptide-associated complex subunit alpha"/>
    <property type="match status" value="1"/>
</dbReference>
<dbReference type="InterPro" id="IPR038187">
    <property type="entry name" value="NAC_A/B_dom_sf"/>
</dbReference>
<feature type="compositionally biased region" description="Polar residues" evidence="1">
    <location>
        <begin position="1533"/>
        <end position="1543"/>
    </location>
</feature>
<gene>
    <name evidence="3" type="ORF">MATL_G00134990</name>
</gene>
<organism evidence="3 4">
    <name type="scientific">Megalops atlanticus</name>
    <name type="common">Tarpon</name>
    <name type="synonym">Clupea gigantea</name>
    <dbReference type="NCBI Taxonomy" id="7932"/>
    <lineage>
        <taxon>Eukaryota</taxon>
        <taxon>Metazoa</taxon>
        <taxon>Chordata</taxon>
        <taxon>Craniata</taxon>
        <taxon>Vertebrata</taxon>
        <taxon>Euteleostomi</taxon>
        <taxon>Actinopterygii</taxon>
        <taxon>Neopterygii</taxon>
        <taxon>Teleostei</taxon>
        <taxon>Elopiformes</taxon>
        <taxon>Megalopidae</taxon>
        <taxon>Megalops</taxon>
    </lineage>
</organism>
<feature type="region of interest" description="Disordered" evidence="1">
    <location>
        <begin position="312"/>
        <end position="367"/>
    </location>
</feature>
<protein>
    <recommendedName>
        <fullName evidence="2">NAC-A/B domain-containing protein</fullName>
    </recommendedName>
</protein>
<dbReference type="SMART" id="SM01407">
    <property type="entry name" value="NAC"/>
    <property type="match status" value="1"/>
</dbReference>
<feature type="region of interest" description="Disordered" evidence="1">
    <location>
        <begin position="160"/>
        <end position="188"/>
    </location>
</feature>
<feature type="compositionally biased region" description="Basic and acidic residues" evidence="1">
    <location>
        <begin position="1263"/>
        <end position="1283"/>
    </location>
</feature>
<feature type="region of interest" description="Disordered" evidence="1">
    <location>
        <begin position="1196"/>
        <end position="1514"/>
    </location>
</feature>
<feature type="compositionally biased region" description="Low complexity" evidence="1">
    <location>
        <begin position="1700"/>
        <end position="1711"/>
    </location>
</feature>
<evidence type="ECO:0000313" key="3">
    <source>
        <dbReference type="EMBL" id="KAG7469997.1"/>
    </source>
</evidence>
<comment type="caution">
    <text evidence="3">The sequence shown here is derived from an EMBL/GenBank/DDBJ whole genome shotgun (WGS) entry which is preliminary data.</text>
</comment>
<feature type="compositionally biased region" description="Basic and acidic residues" evidence="1">
    <location>
        <begin position="1743"/>
        <end position="1752"/>
    </location>
</feature>
<feature type="domain" description="NAC-A/B" evidence="2">
    <location>
        <begin position="1899"/>
        <end position="1964"/>
    </location>
</feature>
<feature type="compositionally biased region" description="Low complexity" evidence="1">
    <location>
        <begin position="440"/>
        <end position="455"/>
    </location>
</feature>
<feature type="compositionally biased region" description="Low complexity" evidence="1">
    <location>
        <begin position="732"/>
        <end position="748"/>
    </location>
</feature>
<feature type="compositionally biased region" description="Low complexity" evidence="1">
    <location>
        <begin position="34"/>
        <end position="50"/>
    </location>
</feature>
<feature type="region of interest" description="Disordered" evidence="1">
    <location>
        <begin position="1065"/>
        <end position="1173"/>
    </location>
</feature>
<feature type="compositionally biased region" description="Basic and acidic residues" evidence="1">
    <location>
        <begin position="1362"/>
        <end position="1401"/>
    </location>
</feature>
<feature type="compositionally biased region" description="Acidic residues" evidence="1">
    <location>
        <begin position="1104"/>
        <end position="1117"/>
    </location>
</feature>
<dbReference type="CDD" id="cd14416">
    <property type="entry name" value="UBA_NACAD"/>
    <property type="match status" value="1"/>
</dbReference>
<dbReference type="Proteomes" id="UP001046870">
    <property type="component" value="Chromosome 10"/>
</dbReference>
<dbReference type="InterPro" id="IPR044034">
    <property type="entry name" value="NAC-like_UBA"/>
</dbReference>
<dbReference type="InterPro" id="IPR002715">
    <property type="entry name" value="Nas_poly-pep-assoc_cplx_dom"/>
</dbReference>